<dbReference type="Proteomes" id="UP001165121">
    <property type="component" value="Unassembled WGS sequence"/>
</dbReference>
<protein>
    <submittedName>
        <fullName evidence="1">Unnamed protein product</fullName>
    </submittedName>
</protein>
<organism evidence="1 2">
    <name type="scientific">Phytophthora fragariaefolia</name>
    <dbReference type="NCBI Taxonomy" id="1490495"/>
    <lineage>
        <taxon>Eukaryota</taxon>
        <taxon>Sar</taxon>
        <taxon>Stramenopiles</taxon>
        <taxon>Oomycota</taxon>
        <taxon>Peronosporomycetes</taxon>
        <taxon>Peronosporales</taxon>
        <taxon>Peronosporaceae</taxon>
        <taxon>Phytophthora</taxon>
    </lineage>
</organism>
<dbReference type="EMBL" id="BSXT01002176">
    <property type="protein sequence ID" value="GMF47633.1"/>
    <property type="molecule type" value="Genomic_DNA"/>
</dbReference>
<gene>
    <name evidence="1" type="ORF">Pfra01_001808200</name>
</gene>
<accession>A0A9W6XWY4</accession>
<sequence length="270" mass="30151">MATDGIVPPWINPDARCGVRPLPDNYVGAASGAPVAIDKLLAGYYKGRCLVATLATLQWDPGFHSSTFALVNKKDIPLHMMGALFTTCRHRLAVRSMTRLILTPLRTPRGIHLIPSLNLCATYVAGTLGPPSTPWSWISRTHYTMSLFMLTTHPFLGKNAAFHPWHSMEGNVTTWSWCFHAVGIDWDIPNELISVPQQKIKKMRGVLDDVARRKFVTMKQLDNLVGGLRYVISFIPVTKSFIQQLVVIQIICQKHHEAGVPMMDALQKDI</sequence>
<dbReference type="AlphaFoldDB" id="A0A9W6XWY4"/>
<reference evidence="1" key="1">
    <citation type="submission" date="2023-04" db="EMBL/GenBank/DDBJ databases">
        <title>Phytophthora fragariaefolia NBRC 109709.</title>
        <authorList>
            <person name="Ichikawa N."/>
            <person name="Sato H."/>
            <person name="Tonouchi N."/>
        </authorList>
    </citation>
    <scope>NUCLEOTIDE SEQUENCE</scope>
    <source>
        <strain evidence="1">NBRC 109709</strain>
    </source>
</reference>
<proteinExistence type="predicted"/>
<name>A0A9W6XWY4_9STRA</name>
<evidence type="ECO:0000313" key="2">
    <source>
        <dbReference type="Proteomes" id="UP001165121"/>
    </source>
</evidence>
<comment type="caution">
    <text evidence="1">The sequence shown here is derived from an EMBL/GenBank/DDBJ whole genome shotgun (WGS) entry which is preliminary data.</text>
</comment>
<keyword evidence="2" id="KW-1185">Reference proteome</keyword>
<dbReference type="OrthoDB" id="128921at2759"/>
<evidence type="ECO:0000313" key="1">
    <source>
        <dbReference type="EMBL" id="GMF47633.1"/>
    </source>
</evidence>